<protein>
    <recommendedName>
        <fullName evidence="3">SoxXA-binding protein</fullName>
    </recommendedName>
</protein>
<sequence>MKLISTKSFASALIIAVLSVGTVSSSFAGDDAAAAIAEAKKATGVAKKAGFEWKNWGGMYKKAEAAIKDGKADVAIKIAKQLTFQGLAAQKQAEAAKTAGPRF</sequence>
<feature type="chain" id="PRO_5030852085" description="SoxXA-binding protein" evidence="1">
    <location>
        <begin position="29"/>
        <end position="103"/>
    </location>
</feature>
<evidence type="ECO:0000313" key="2">
    <source>
        <dbReference type="EMBL" id="HFC91838.1"/>
    </source>
</evidence>
<accession>A0A7V2WU87</accession>
<dbReference type="EMBL" id="DRMS01000140">
    <property type="protein sequence ID" value="HFC91838.1"/>
    <property type="molecule type" value="Genomic_DNA"/>
</dbReference>
<evidence type="ECO:0000256" key="1">
    <source>
        <dbReference type="SAM" id="SignalP"/>
    </source>
</evidence>
<dbReference type="Proteomes" id="UP000885750">
    <property type="component" value="Unassembled WGS sequence"/>
</dbReference>
<keyword evidence="1" id="KW-0732">Signal</keyword>
<gene>
    <name evidence="2" type="ORF">ENJ51_03410</name>
</gene>
<feature type="signal peptide" evidence="1">
    <location>
        <begin position="1"/>
        <end position="28"/>
    </location>
</feature>
<dbReference type="AlphaFoldDB" id="A0A7V2WU87"/>
<proteinExistence type="predicted"/>
<organism evidence="2">
    <name type="scientific">Leucothrix mucor</name>
    <dbReference type="NCBI Taxonomy" id="45248"/>
    <lineage>
        <taxon>Bacteria</taxon>
        <taxon>Pseudomonadati</taxon>
        <taxon>Pseudomonadota</taxon>
        <taxon>Gammaproteobacteria</taxon>
        <taxon>Thiotrichales</taxon>
        <taxon>Thiotrichaceae</taxon>
        <taxon>Leucothrix</taxon>
    </lineage>
</organism>
<comment type="caution">
    <text evidence="2">The sequence shown here is derived from an EMBL/GenBank/DDBJ whole genome shotgun (WGS) entry which is preliminary data.</text>
</comment>
<evidence type="ECO:0008006" key="3">
    <source>
        <dbReference type="Google" id="ProtNLM"/>
    </source>
</evidence>
<name>A0A7V2WU87_LEUMU</name>
<reference evidence="2" key="1">
    <citation type="journal article" date="2020" name="mSystems">
        <title>Genome- and Community-Level Interaction Insights into Carbon Utilization and Element Cycling Functions of Hydrothermarchaeota in Hydrothermal Sediment.</title>
        <authorList>
            <person name="Zhou Z."/>
            <person name="Liu Y."/>
            <person name="Xu W."/>
            <person name="Pan J."/>
            <person name="Luo Z.H."/>
            <person name="Li M."/>
        </authorList>
    </citation>
    <scope>NUCLEOTIDE SEQUENCE [LARGE SCALE GENOMIC DNA]</scope>
    <source>
        <strain evidence="2">HyVt-493</strain>
    </source>
</reference>